<feature type="signal peptide" evidence="1">
    <location>
        <begin position="1"/>
        <end position="40"/>
    </location>
</feature>
<feature type="chain" id="PRO_5040863147" evidence="1">
    <location>
        <begin position="41"/>
        <end position="263"/>
    </location>
</feature>
<accession>A0A9W8ZTF1</accession>
<dbReference type="EMBL" id="JANVFS010000052">
    <property type="protein sequence ID" value="KAJ4465281.1"/>
    <property type="molecule type" value="Genomic_DNA"/>
</dbReference>
<keyword evidence="1" id="KW-0732">Signal</keyword>
<protein>
    <submittedName>
        <fullName evidence="2">Uncharacterized protein</fullName>
    </submittedName>
</protein>
<comment type="caution">
    <text evidence="2">The sequence shown here is derived from an EMBL/GenBank/DDBJ whole genome shotgun (WGS) entry which is preliminary data.</text>
</comment>
<gene>
    <name evidence="2" type="ORF">C8J55DRAFT_260901</name>
</gene>
<evidence type="ECO:0000313" key="3">
    <source>
        <dbReference type="Proteomes" id="UP001150238"/>
    </source>
</evidence>
<name>A0A9W8ZTF1_9AGAR</name>
<sequence length="263" mass="29031">MLFPNRIFLSLSALSPTLFPFLSLLSLALVINSVVTFAEATPVPPKNLQPSGLQFEKCTSSQSSEFLFRVAFYDTQTGSTTKLGQGVLIICIGSNHCFGYSTTETTTAGGPGSNSMSRTDTRSMVGTVIRTSPRKKPLTGLWSRAYHRLSITPDCDKFNSWSPPHDQEEHSPEITLVDFLTSIADLQNALREYAHTNSDATVTIDSDVSYILAILDYLHSKGMLTTYDKPQIGEFLETLRNTNKISGSSMLSWGFRNLQGRVR</sequence>
<evidence type="ECO:0000313" key="2">
    <source>
        <dbReference type="EMBL" id="KAJ4465281.1"/>
    </source>
</evidence>
<organism evidence="2 3">
    <name type="scientific">Lentinula lateritia</name>
    <dbReference type="NCBI Taxonomy" id="40482"/>
    <lineage>
        <taxon>Eukaryota</taxon>
        <taxon>Fungi</taxon>
        <taxon>Dikarya</taxon>
        <taxon>Basidiomycota</taxon>
        <taxon>Agaricomycotina</taxon>
        <taxon>Agaricomycetes</taxon>
        <taxon>Agaricomycetidae</taxon>
        <taxon>Agaricales</taxon>
        <taxon>Marasmiineae</taxon>
        <taxon>Omphalotaceae</taxon>
        <taxon>Lentinula</taxon>
    </lineage>
</organism>
<evidence type="ECO:0000256" key="1">
    <source>
        <dbReference type="SAM" id="SignalP"/>
    </source>
</evidence>
<reference evidence="2" key="1">
    <citation type="submission" date="2022-08" db="EMBL/GenBank/DDBJ databases">
        <authorList>
            <consortium name="DOE Joint Genome Institute"/>
            <person name="Min B."/>
            <person name="Riley R."/>
            <person name="Sierra-Patev S."/>
            <person name="Naranjo-Ortiz M."/>
            <person name="Looney B."/>
            <person name="Konkel Z."/>
            <person name="Slot J.C."/>
            <person name="Sakamoto Y."/>
            <person name="Steenwyk J.L."/>
            <person name="Rokas A."/>
            <person name="Carro J."/>
            <person name="Camarero S."/>
            <person name="Ferreira P."/>
            <person name="Molpeceres G."/>
            <person name="Ruiz-Duenas F.J."/>
            <person name="Serrano A."/>
            <person name="Henrissat B."/>
            <person name="Drula E."/>
            <person name="Hughes K.W."/>
            <person name="Mata J.L."/>
            <person name="Ishikawa N.K."/>
            <person name="Vargas-Isla R."/>
            <person name="Ushijima S."/>
            <person name="Smith C.A."/>
            <person name="Ahrendt S."/>
            <person name="Andreopoulos W."/>
            <person name="He G."/>
            <person name="Labutti K."/>
            <person name="Lipzen A."/>
            <person name="Ng V."/>
            <person name="Sandor L."/>
            <person name="Barry K."/>
            <person name="Martinez A.T."/>
            <person name="Xiao Y."/>
            <person name="Gibbons J.G."/>
            <person name="Terashima K."/>
            <person name="Hibbett D.S."/>
            <person name="Grigoriev I.V."/>
        </authorList>
    </citation>
    <scope>NUCLEOTIDE SEQUENCE</scope>
    <source>
        <strain evidence="2">Sp2 HRB7682 ss15</strain>
    </source>
</reference>
<reference evidence="2" key="2">
    <citation type="journal article" date="2023" name="Proc. Natl. Acad. Sci. U.S.A.">
        <title>A global phylogenomic analysis of the shiitake genus Lentinula.</title>
        <authorList>
            <person name="Sierra-Patev S."/>
            <person name="Min B."/>
            <person name="Naranjo-Ortiz M."/>
            <person name="Looney B."/>
            <person name="Konkel Z."/>
            <person name="Slot J.C."/>
            <person name="Sakamoto Y."/>
            <person name="Steenwyk J.L."/>
            <person name="Rokas A."/>
            <person name="Carro J."/>
            <person name="Camarero S."/>
            <person name="Ferreira P."/>
            <person name="Molpeceres G."/>
            <person name="Ruiz-Duenas F.J."/>
            <person name="Serrano A."/>
            <person name="Henrissat B."/>
            <person name="Drula E."/>
            <person name="Hughes K.W."/>
            <person name="Mata J.L."/>
            <person name="Ishikawa N.K."/>
            <person name="Vargas-Isla R."/>
            <person name="Ushijima S."/>
            <person name="Smith C.A."/>
            <person name="Donoghue J."/>
            <person name="Ahrendt S."/>
            <person name="Andreopoulos W."/>
            <person name="He G."/>
            <person name="LaButti K."/>
            <person name="Lipzen A."/>
            <person name="Ng V."/>
            <person name="Riley R."/>
            <person name="Sandor L."/>
            <person name="Barry K."/>
            <person name="Martinez A.T."/>
            <person name="Xiao Y."/>
            <person name="Gibbons J.G."/>
            <person name="Terashima K."/>
            <person name="Grigoriev I.V."/>
            <person name="Hibbett D."/>
        </authorList>
    </citation>
    <scope>NUCLEOTIDE SEQUENCE</scope>
    <source>
        <strain evidence="2">Sp2 HRB7682 ss15</strain>
    </source>
</reference>
<dbReference type="AlphaFoldDB" id="A0A9W8ZTF1"/>
<dbReference type="Proteomes" id="UP001150238">
    <property type="component" value="Unassembled WGS sequence"/>
</dbReference>
<proteinExistence type="predicted"/>